<name>D7FQZ5_ECTSI</name>
<dbReference type="AlphaFoldDB" id="D7FQZ5"/>
<evidence type="ECO:0000256" key="2">
    <source>
        <dbReference type="ARBA" id="ARBA00022692"/>
    </source>
</evidence>
<dbReference type="PANTHER" id="PTHR21493">
    <property type="entry name" value="CGI-141-RELATED/LIPASE CONTAINING PROTEIN"/>
    <property type="match status" value="1"/>
</dbReference>
<dbReference type="InterPro" id="IPR045176">
    <property type="entry name" value="Got1"/>
</dbReference>
<evidence type="ECO:0000313" key="10">
    <source>
        <dbReference type="EMBL" id="CBJ26149.1"/>
    </source>
</evidence>
<dbReference type="GO" id="GO:0000139">
    <property type="term" value="C:Golgi membrane"/>
    <property type="evidence" value="ECO:0007669"/>
    <property type="project" value="UniProtKB-SubCell"/>
</dbReference>
<feature type="compositionally biased region" description="Basic and acidic residues" evidence="7">
    <location>
        <begin position="356"/>
        <end position="365"/>
    </location>
</feature>
<reference evidence="10 11" key="1">
    <citation type="journal article" date="2010" name="Nature">
        <title>The Ectocarpus genome and the independent evolution of multicellularity in brown algae.</title>
        <authorList>
            <person name="Cock J.M."/>
            <person name="Sterck L."/>
            <person name="Rouze P."/>
            <person name="Scornet D."/>
            <person name="Allen A.E."/>
            <person name="Amoutzias G."/>
            <person name="Anthouard V."/>
            <person name="Artiguenave F."/>
            <person name="Aury J.M."/>
            <person name="Badger J.H."/>
            <person name="Beszteri B."/>
            <person name="Billiau K."/>
            <person name="Bonnet E."/>
            <person name="Bothwell J.H."/>
            <person name="Bowler C."/>
            <person name="Boyen C."/>
            <person name="Brownlee C."/>
            <person name="Carrano C.J."/>
            <person name="Charrier B."/>
            <person name="Cho G.Y."/>
            <person name="Coelho S.M."/>
            <person name="Collen J."/>
            <person name="Corre E."/>
            <person name="Da Silva C."/>
            <person name="Delage L."/>
            <person name="Delaroque N."/>
            <person name="Dittami S.M."/>
            <person name="Doulbeau S."/>
            <person name="Elias M."/>
            <person name="Farnham G."/>
            <person name="Gachon C.M."/>
            <person name="Gschloessl B."/>
            <person name="Heesch S."/>
            <person name="Jabbari K."/>
            <person name="Jubin C."/>
            <person name="Kawai H."/>
            <person name="Kimura K."/>
            <person name="Kloareg B."/>
            <person name="Kupper F.C."/>
            <person name="Lang D."/>
            <person name="Le Bail A."/>
            <person name="Leblanc C."/>
            <person name="Lerouge P."/>
            <person name="Lohr M."/>
            <person name="Lopez P.J."/>
            <person name="Martens C."/>
            <person name="Maumus F."/>
            <person name="Michel G."/>
            <person name="Miranda-Saavedra D."/>
            <person name="Morales J."/>
            <person name="Moreau H."/>
            <person name="Motomura T."/>
            <person name="Nagasato C."/>
            <person name="Napoli C.A."/>
            <person name="Nelson D.R."/>
            <person name="Nyvall-Collen P."/>
            <person name="Peters A.F."/>
            <person name="Pommier C."/>
            <person name="Potin P."/>
            <person name="Poulain J."/>
            <person name="Quesneville H."/>
            <person name="Read B."/>
            <person name="Rensing S.A."/>
            <person name="Ritter A."/>
            <person name="Rousvoal S."/>
            <person name="Samanta M."/>
            <person name="Samson G."/>
            <person name="Schroeder D.C."/>
            <person name="Segurens B."/>
            <person name="Strittmatter M."/>
            <person name="Tonon T."/>
            <person name="Tregear J.W."/>
            <person name="Valentin K."/>
            <person name="von Dassow P."/>
            <person name="Yamagishi T."/>
            <person name="Van de Peer Y."/>
            <person name="Wincker P."/>
        </authorList>
    </citation>
    <scope>NUCLEOTIDE SEQUENCE [LARGE SCALE GENOMIC DNA]</scope>
    <source>
        <strain evidence="11">Ec32 / CCAP1310/4</strain>
    </source>
</reference>
<organism evidence="10 11">
    <name type="scientific">Ectocarpus siliculosus</name>
    <name type="common">Brown alga</name>
    <name type="synonym">Conferva siliculosa</name>
    <dbReference type="NCBI Taxonomy" id="2880"/>
    <lineage>
        <taxon>Eukaryota</taxon>
        <taxon>Sar</taxon>
        <taxon>Stramenopiles</taxon>
        <taxon>Ochrophyta</taxon>
        <taxon>PX clade</taxon>
        <taxon>Phaeophyceae</taxon>
        <taxon>Ectocarpales</taxon>
        <taxon>Ectocarpaceae</taxon>
        <taxon>Ectocarpus</taxon>
    </lineage>
</organism>
<feature type="transmembrane region" description="Helical" evidence="8">
    <location>
        <begin position="221"/>
        <end position="241"/>
    </location>
</feature>
<dbReference type="eggNOG" id="KOG1743">
    <property type="taxonomic scope" value="Eukaryota"/>
</dbReference>
<feature type="chain" id="PRO_5003095347" description="Vesicle transport protein" evidence="9">
    <location>
        <begin position="23"/>
        <end position="395"/>
    </location>
</feature>
<proteinExistence type="inferred from homology"/>
<evidence type="ECO:0000313" key="11">
    <source>
        <dbReference type="Proteomes" id="UP000002630"/>
    </source>
</evidence>
<evidence type="ECO:0000256" key="8">
    <source>
        <dbReference type="SAM" id="Phobius"/>
    </source>
</evidence>
<evidence type="ECO:0000256" key="1">
    <source>
        <dbReference type="ARBA" id="ARBA00004653"/>
    </source>
</evidence>
<evidence type="ECO:0000256" key="5">
    <source>
        <dbReference type="ARBA" id="ARBA00023136"/>
    </source>
</evidence>
<accession>D7FQZ5</accession>
<feature type="region of interest" description="Disordered" evidence="7">
    <location>
        <begin position="169"/>
        <end position="204"/>
    </location>
</feature>
<feature type="signal peptide" evidence="9">
    <location>
        <begin position="1"/>
        <end position="22"/>
    </location>
</feature>
<feature type="compositionally biased region" description="Basic and acidic residues" evidence="7">
    <location>
        <begin position="173"/>
        <end position="191"/>
    </location>
</feature>
<keyword evidence="11" id="KW-1185">Reference proteome</keyword>
<keyword evidence="4" id="KW-0333">Golgi apparatus</keyword>
<evidence type="ECO:0000256" key="3">
    <source>
        <dbReference type="ARBA" id="ARBA00022989"/>
    </source>
</evidence>
<dbReference type="OrthoDB" id="204784at2759"/>
<feature type="transmembrane region" description="Helical" evidence="8">
    <location>
        <begin position="248"/>
        <end position="267"/>
    </location>
</feature>
<dbReference type="PANTHER" id="PTHR21493:SF9">
    <property type="entry name" value="GOLGI TRANSPORT PROTEIN 1-RELATED"/>
    <property type="match status" value="1"/>
</dbReference>
<dbReference type="GO" id="GO:0005829">
    <property type="term" value="C:cytosol"/>
    <property type="evidence" value="ECO:0007669"/>
    <property type="project" value="GOC"/>
</dbReference>
<sequence length="395" mass="41249">MVLTYSCALLALTLCATPPSLGSAKTAAGYRAAATLQRQQHQRRSGRLGANDGAEAGRSLLEHPQAAATPAAHIRRRDKNSWWWGRRGGLGRTRAAGNGRCAAKATGKEAAAAAAAADGIRSTGFEAAVGLARGGGGGYNYDDDYYGGAEGGGGDDPYYEDGAGGWGDDGWGGDDRGGRGDRYDPYEERRGSSKSGGRGRGKSGAGGFDLTGTIANGNKKYGIYALAGSVLLTMMGVSLMFEKNLIRLGNLGFVAGMSLFIGPSNVVRYFTQASKLRGSVIFAVGFFFVFTGHPIIGLAIEVFGFLNLFGNMLPMVWAMASNMPFIKEIMGSGSSKGKKGRSGKSSRQKRSSRAAPSRDDYDYDRQGGGYGYDDDGWDNGGGGGGGGGRWGGYDE</sequence>
<keyword evidence="5 8" id="KW-0472">Membrane</keyword>
<feature type="compositionally biased region" description="Gly residues" evidence="7">
    <location>
        <begin position="378"/>
        <end position="395"/>
    </location>
</feature>
<evidence type="ECO:0000256" key="9">
    <source>
        <dbReference type="SAM" id="SignalP"/>
    </source>
</evidence>
<evidence type="ECO:0008006" key="12">
    <source>
        <dbReference type="Google" id="ProtNLM"/>
    </source>
</evidence>
<feature type="region of interest" description="Disordered" evidence="7">
    <location>
        <begin position="331"/>
        <end position="395"/>
    </location>
</feature>
<evidence type="ECO:0000256" key="4">
    <source>
        <dbReference type="ARBA" id="ARBA00023034"/>
    </source>
</evidence>
<evidence type="ECO:0000256" key="7">
    <source>
        <dbReference type="SAM" id="MobiDB-lite"/>
    </source>
</evidence>
<feature type="compositionally biased region" description="Gly residues" evidence="7">
    <location>
        <begin position="194"/>
        <end position="204"/>
    </location>
</feature>
<comment type="similarity">
    <text evidence="6">Belongs to the GOT1 family.</text>
</comment>
<dbReference type="GO" id="GO:0006888">
    <property type="term" value="P:endoplasmic reticulum to Golgi vesicle-mediated transport"/>
    <property type="evidence" value="ECO:0007669"/>
    <property type="project" value="InterPro"/>
</dbReference>
<dbReference type="Proteomes" id="UP000002630">
    <property type="component" value="Linkage Group LG14"/>
</dbReference>
<feature type="transmembrane region" description="Helical" evidence="8">
    <location>
        <begin position="279"/>
        <end position="309"/>
    </location>
</feature>
<feature type="compositionally biased region" description="Basic residues" evidence="7">
    <location>
        <begin position="336"/>
        <end position="352"/>
    </location>
</feature>
<protein>
    <recommendedName>
        <fullName evidence="12">Vesicle transport protein</fullName>
    </recommendedName>
</protein>
<dbReference type="InterPro" id="IPR007305">
    <property type="entry name" value="Vesicle_transpt_Got1/SFT2"/>
</dbReference>
<keyword evidence="3 8" id="KW-1133">Transmembrane helix</keyword>
<comment type="subcellular location">
    <subcellularLocation>
        <location evidence="1">Golgi apparatus membrane</location>
        <topology evidence="1">Multi-pass membrane protein</topology>
    </subcellularLocation>
</comment>
<dbReference type="GO" id="GO:0042147">
    <property type="term" value="P:retrograde transport, endosome to Golgi"/>
    <property type="evidence" value="ECO:0007669"/>
    <property type="project" value="InterPro"/>
</dbReference>
<dbReference type="EMBL" id="FN648387">
    <property type="protein sequence ID" value="CBJ26149.1"/>
    <property type="molecule type" value="Genomic_DNA"/>
</dbReference>
<gene>
    <name evidence="10" type="ORF">Esi_0021_0136</name>
</gene>
<dbReference type="Pfam" id="PF04178">
    <property type="entry name" value="Got1"/>
    <property type="match status" value="1"/>
</dbReference>
<evidence type="ECO:0000256" key="6">
    <source>
        <dbReference type="ARBA" id="ARBA00025799"/>
    </source>
</evidence>
<keyword evidence="2 8" id="KW-0812">Transmembrane</keyword>
<keyword evidence="9" id="KW-0732">Signal</keyword>